<organism evidence="2 3">
    <name type="scientific">Tamaricihabitans halophyticus</name>
    <dbReference type="NCBI Taxonomy" id="1262583"/>
    <lineage>
        <taxon>Bacteria</taxon>
        <taxon>Bacillati</taxon>
        <taxon>Actinomycetota</taxon>
        <taxon>Actinomycetes</taxon>
        <taxon>Pseudonocardiales</taxon>
        <taxon>Pseudonocardiaceae</taxon>
        <taxon>Tamaricihabitans</taxon>
    </lineage>
</organism>
<accession>A0A4R2QCN2</accession>
<dbReference type="RefSeq" id="WP_132879474.1">
    <property type="nucleotide sequence ID" value="NZ_SLXQ01000013.1"/>
</dbReference>
<name>A0A4R2QCN2_9PSEU</name>
<reference evidence="2 3" key="1">
    <citation type="submission" date="2019-03" db="EMBL/GenBank/DDBJ databases">
        <title>Genomic Encyclopedia of Type Strains, Phase IV (KMG-IV): sequencing the most valuable type-strain genomes for metagenomic binning, comparative biology and taxonomic classification.</title>
        <authorList>
            <person name="Goeker M."/>
        </authorList>
    </citation>
    <scope>NUCLEOTIDE SEQUENCE [LARGE SCALE GENOMIC DNA]</scope>
    <source>
        <strain evidence="2 3">DSM 45765</strain>
    </source>
</reference>
<protein>
    <submittedName>
        <fullName evidence="2">Molybdopterin-dependent oxidoreductase-like protein</fullName>
    </submittedName>
</protein>
<proteinExistence type="predicted"/>
<dbReference type="SUPFAM" id="SSF56524">
    <property type="entry name" value="Oxidoreductase molybdopterin-binding domain"/>
    <property type="match status" value="1"/>
</dbReference>
<dbReference type="PANTHER" id="PTHR43032">
    <property type="entry name" value="PROTEIN-METHIONINE-SULFOXIDE REDUCTASE"/>
    <property type="match status" value="1"/>
</dbReference>
<dbReference type="InterPro" id="IPR036374">
    <property type="entry name" value="OxRdtase_Mopterin-bd_sf"/>
</dbReference>
<dbReference type="AlphaFoldDB" id="A0A4R2QCN2"/>
<comment type="caution">
    <text evidence="2">The sequence shown here is derived from an EMBL/GenBank/DDBJ whole genome shotgun (WGS) entry which is preliminary data.</text>
</comment>
<dbReference type="Gene3D" id="3.90.420.10">
    <property type="entry name" value="Oxidoreductase, molybdopterin-binding domain"/>
    <property type="match status" value="1"/>
</dbReference>
<dbReference type="OrthoDB" id="9795587at2"/>
<evidence type="ECO:0000313" key="3">
    <source>
        <dbReference type="Proteomes" id="UP000294911"/>
    </source>
</evidence>
<gene>
    <name evidence="2" type="ORF">EV191_11356</name>
</gene>
<dbReference type="Pfam" id="PF00174">
    <property type="entry name" value="Oxidored_molyb"/>
    <property type="match status" value="1"/>
</dbReference>
<dbReference type="InterPro" id="IPR000572">
    <property type="entry name" value="OxRdtase_Mopterin-bd_dom"/>
</dbReference>
<keyword evidence="3" id="KW-1185">Reference proteome</keyword>
<dbReference type="EMBL" id="SLXQ01000013">
    <property type="protein sequence ID" value="TCP46780.1"/>
    <property type="molecule type" value="Genomic_DNA"/>
</dbReference>
<evidence type="ECO:0000259" key="1">
    <source>
        <dbReference type="Pfam" id="PF00174"/>
    </source>
</evidence>
<dbReference type="Proteomes" id="UP000294911">
    <property type="component" value="Unassembled WGS sequence"/>
</dbReference>
<evidence type="ECO:0000313" key="2">
    <source>
        <dbReference type="EMBL" id="TCP46780.1"/>
    </source>
</evidence>
<sequence length="222" mass="24951">MADTHPNRLPRGQAPAALLRFGLPWFAGVRPVVPERPHVWAGGVVRRPSQFDLAELLALPRQHARRADLHCVTTWSATDLSWSGVSFRAVHELLAERVQPHPGCRWVRFTGLDGYRSCLALDDALADDVLLADALNGQQLTVDEGAPARLVAPAHYGYKSVRHVCAIEYLRAYDSGSARWLGHPRARVAREERSRFLPGRAWRPIWRALLPRVRARYARSHG</sequence>
<feature type="domain" description="Oxidoreductase molybdopterin-binding" evidence="1">
    <location>
        <begin position="42"/>
        <end position="172"/>
    </location>
</feature>